<reference evidence="3 4" key="1">
    <citation type="submission" date="2020-08" db="EMBL/GenBank/DDBJ databases">
        <title>Genome public.</title>
        <authorList>
            <person name="Liu C."/>
            <person name="Sun Q."/>
        </authorList>
    </citation>
    <scope>NUCLEOTIDE SEQUENCE [LARGE SCALE GENOMIC DNA]</scope>
    <source>
        <strain evidence="3 4">BX1</strain>
    </source>
</reference>
<dbReference type="RefSeq" id="WP_262400013.1">
    <property type="nucleotide sequence ID" value="NZ_JACRTB010000011.1"/>
</dbReference>
<protein>
    <submittedName>
        <fullName evidence="3">CPBP family intramembrane metalloprotease</fullName>
    </submittedName>
</protein>
<dbReference type="Proteomes" id="UP000658131">
    <property type="component" value="Unassembled WGS sequence"/>
</dbReference>
<feature type="domain" description="CAAX prenyl protease 2/Lysostaphin resistance protein A-like" evidence="2">
    <location>
        <begin position="172"/>
        <end position="257"/>
    </location>
</feature>
<dbReference type="InterPro" id="IPR003675">
    <property type="entry name" value="Rce1/LyrA-like_dom"/>
</dbReference>
<feature type="transmembrane region" description="Helical" evidence="1">
    <location>
        <begin position="40"/>
        <end position="64"/>
    </location>
</feature>
<keyword evidence="1" id="KW-0472">Membrane</keyword>
<dbReference type="PANTHER" id="PTHR43592:SF15">
    <property type="entry name" value="CAAX AMINO TERMINAL PROTEASE FAMILY PROTEIN"/>
    <property type="match status" value="1"/>
</dbReference>
<name>A0ABR7NJK8_9FIRM</name>
<keyword evidence="3" id="KW-0645">Protease</keyword>
<organism evidence="3 4">
    <name type="scientific">Yanshouia hominis</name>
    <dbReference type="NCBI Taxonomy" id="2763673"/>
    <lineage>
        <taxon>Bacteria</taxon>
        <taxon>Bacillati</taxon>
        <taxon>Bacillota</taxon>
        <taxon>Clostridia</taxon>
        <taxon>Eubacteriales</taxon>
        <taxon>Oscillospiraceae</taxon>
        <taxon>Yanshouia</taxon>
    </lineage>
</organism>
<feature type="transmembrane region" description="Helical" evidence="1">
    <location>
        <begin position="275"/>
        <end position="298"/>
    </location>
</feature>
<accession>A0ABR7NJK8</accession>
<gene>
    <name evidence="3" type="ORF">H8717_08755</name>
</gene>
<evidence type="ECO:0000259" key="2">
    <source>
        <dbReference type="Pfam" id="PF02517"/>
    </source>
</evidence>
<dbReference type="PANTHER" id="PTHR43592">
    <property type="entry name" value="CAAX AMINO TERMINAL PROTEASE"/>
    <property type="match status" value="1"/>
</dbReference>
<comment type="caution">
    <text evidence="3">The sequence shown here is derived from an EMBL/GenBank/DDBJ whole genome shotgun (WGS) entry which is preliminary data.</text>
</comment>
<dbReference type="GO" id="GO:0008237">
    <property type="term" value="F:metallopeptidase activity"/>
    <property type="evidence" value="ECO:0007669"/>
    <property type="project" value="UniProtKB-KW"/>
</dbReference>
<feature type="transmembrane region" description="Helical" evidence="1">
    <location>
        <begin position="318"/>
        <end position="339"/>
    </location>
</feature>
<sequence length="343" mass="38376">MAGPNQNGRWYEPVNPNEHSYTPGYGFSTRPPFLVEQRLILGYSSAAAFVLLGFLFLSSFLPQMLLQITYRFLPPSAPFAVDEFLWQCYVLIGTVLSLMLPFWAFTVYTRIPRDCAVPVRRVDWRLILGAVLVAMAVSVLGGYANGAADQLFYSLGVEFFNSFETPESVPALVVYAINMTLIPAVFEEIAFRGILMQSLRRFGDSFALVVSALLFSLVHQIPVNMPNAFLMGLAIGYFVLFTGSVTTGIVIHLINNTLVLLSGMFDYLPHEASSIAYGAFDLICLLAGFGALVELLRRYPNMFALRSSQTVNPSEQKLRVFLCSIPMFLFYLVIIWQAARYRI</sequence>
<keyword evidence="4" id="KW-1185">Reference proteome</keyword>
<evidence type="ECO:0000256" key="1">
    <source>
        <dbReference type="SAM" id="Phobius"/>
    </source>
</evidence>
<keyword evidence="3" id="KW-0378">Hydrolase</keyword>
<feature type="transmembrane region" description="Helical" evidence="1">
    <location>
        <begin position="229"/>
        <end position="254"/>
    </location>
</feature>
<keyword evidence="1" id="KW-1133">Transmembrane helix</keyword>
<keyword evidence="3" id="KW-0482">Metalloprotease</keyword>
<feature type="transmembrane region" description="Helical" evidence="1">
    <location>
        <begin position="168"/>
        <end position="186"/>
    </location>
</feature>
<feature type="transmembrane region" description="Helical" evidence="1">
    <location>
        <begin position="126"/>
        <end position="148"/>
    </location>
</feature>
<evidence type="ECO:0000313" key="3">
    <source>
        <dbReference type="EMBL" id="MBC8576494.1"/>
    </source>
</evidence>
<evidence type="ECO:0000313" key="4">
    <source>
        <dbReference type="Proteomes" id="UP000658131"/>
    </source>
</evidence>
<proteinExistence type="predicted"/>
<keyword evidence="1" id="KW-0812">Transmembrane</keyword>
<dbReference type="EMBL" id="JACRTB010000011">
    <property type="protein sequence ID" value="MBC8576494.1"/>
    <property type="molecule type" value="Genomic_DNA"/>
</dbReference>
<dbReference type="Pfam" id="PF02517">
    <property type="entry name" value="Rce1-like"/>
    <property type="match status" value="1"/>
</dbReference>
<feature type="transmembrane region" description="Helical" evidence="1">
    <location>
        <begin position="84"/>
        <end position="105"/>
    </location>
</feature>